<dbReference type="PANTHER" id="PTHR47297">
    <property type="match status" value="1"/>
</dbReference>
<dbReference type="GO" id="GO:0009733">
    <property type="term" value="P:response to auxin"/>
    <property type="evidence" value="ECO:0007669"/>
    <property type="project" value="InterPro"/>
</dbReference>
<dbReference type="EMBL" id="JACMSC010000008">
    <property type="protein sequence ID" value="KAG6511763.1"/>
    <property type="molecule type" value="Genomic_DNA"/>
</dbReference>
<dbReference type="Proteomes" id="UP000734854">
    <property type="component" value="Unassembled WGS sequence"/>
</dbReference>
<sequence length="336" mass="37155">MATWTNRSRSSCSASRSPNRRIHLALSLAYFRPIAPSIYSFSGQDVCFGGFLLDSCVFFIDLRLSGYLAIYRSAMRIHAYLSSFLAKFPFFLTFFHDLITACGCEGQAPIEPNKQISSMVEEAARLARHFCEMEWPVLVFLDSHHPNKPEPPYPPHCVVGSGEEDLVPGGKQEEIKRPVDGPAAGGKLPDDIVIGQIVQLKQVVRRWRALSLRRLVGDPPPGFLAVYVGPDRQRFVIPTRFLNLPVFAAFLRSAEEEYGFPGPSPGGLALPGDPAFFRCVLDALHRDEARFGRFTLDAFLVLFADHGPAAAAAVASSPCRDSSSYNRPLLPKTKAR</sequence>
<dbReference type="Pfam" id="PF02519">
    <property type="entry name" value="Auxin_inducible"/>
    <property type="match status" value="1"/>
</dbReference>
<dbReference type="GO" id="GO:0019365">
    <property type="term" value="P:pyridine nucleotide salvage"/>
    <property type="evidence" value="ECO:0007669"/>
    <property type="project" value="InterPro"/>
</dbReference>
<dbReference type="InterPro" id="IPR003676">
    <property type="entry name" value="SAUR_fam"/>
</dbReference>
<proteinExistence type="inferred from homology"/>
<organism evidence="2 3">
    <name type="scientific">Zingiber officinale</name>
    <name type="common">Ginger</name>
    <name type="synonym">Amomum zingiber</name>
    <dbReference type="NCBI Taxonomy" id="94328"/>
    <lineage>
        <taxon>Eukaryota</taxon>
        <taxon>Viridiplantae</taxon>
        <taxon>Streptophyta</taxon>
        <taxon>Embryophyta</taxon>
        <taxon>Tracheophyta</taxon>
        <taxon>Spermatophyta</taxon>
        <taxon>Magnoliopsida</taxon>
        <taxon>Liliopsida</taxon>
        <taxon>Zingiberales</taxon>
        <taxon>Zingiberaceae</taxon>
        <taxon>Zingiber</taxon>
    </lineage>
</organism>
<dbReference type="InterPro" id="IPR036380">
    <property type="entry name" value="Isochorismatase-like_sf"/>
</dbReference>
<evidence type="ECO:0000256" key="1">
    <source>
        <dbReference type="ARBA" id="ARBA00006974"/>
    </source>
</evidence>
<comment type="similarity">
    <text evidence="1">Belongs to the ARG7 family.</text>
</comment>
<dbReference type="InterPro" id="IPR044717">
    <property type="entry name" value="NIC1"/>
</dbReference>
<reference evidence="2 3" key="1">
    <citation type="submission" date="2020-08" db="EMBL/GenBank/DDBJ databases">
        <title>Plant Genome Project.</title>
        <authorList>
            <person name="Zhang R.-G."/>
        </authorList>
    </citation>
    <scope>NUCLEOTIDE SEQUENCE [LARGE SCALE GENOMIC DNA]</scope>
    <source>
        <tissue evidence="2">Rhizome</tissue>
    </source>
</reference>
<name>A0A8J5GUF0_ZINOF</name>
<keyword evidence="3" id="KW-1185">Reference proteome</keyword>
<accession>A0A8J5GUF0</accession>
<dbReference type="PANTHER" id="PTHR47297:SF2">
    <property type="entry name" value="OS02G0606800 PROTEIN"/>
    <property type="match status" value="1"/>
</dbReference>
<evidence type="ECO:0000313" key="2">
    <source>
        <dbReference type="EMBL" id="KAG6511763.1"/>
    </source>
</evidence>
<protein>
    <submittedName>
        <fullName evidence="2">Uncharacterized protein</fullName>
    </submittedName>
</protein>
<dbReference type="Gene3D" id="3.40.50.850">
    <property type="entry name" value="Isochorismatase-like"/>
    <property type="match status" value="1"/>
</dbReference>
<dbReference type="AlphaFoldDB" id="A0A8J5GUF0"/>
<evidence type="ECO:0000313" key="3">
    <source>
        <dbReference type="Proteomes" id="UP000734854"/>
    </source>
</evidence>
<comment type="caution">
    <text evidence="2">The sequence shown here is derived from an EMBL/GenBank/DDBJ whole genome shotgun (WGS) entry which is preliminary data.</text>
</comment>
<dbReference type="GO" id="GO:0008936">
    <property type="term" value="F:nicotinamidase activity"/>
    <property type="evidence" value="ECO:0007669"/>
    <property type="project" value="InterPro"/>
</dbReference>
<gene>
    <name evidence="2" type="ORF">ZIOFF_029840</name>
</gene>